<evidence type="ECO:0000259" key="3">
    <source>
        <dbReference type="PROSITE" id="PS50160"/>
    </source>
</evidence>
<sequence>MATRPSPPPDLTHFQPMLAERRLALPRSGSWHYEIKFDGYRMLAATGTPALRLRQGSDATTWFPELAADLARLPAGAVLDGEVCVLDDIGRPDFDRLHARALRRRWYPGADLVVLCAFDLLAYCGRDLRALPIEQRKAQLQQLLAGTTTGLLYVCAVEDGAWLYHQVLQLKLEGVVAKRAGSVYTAGLSPDWLKIKRPGAVPPGRFRRGG</sequence>
<dbReference type="EMBL" id="CP002877">
    <property type="protein sequence ID" value="AEI76568.1"/>
    <property type="molecule type" value="Genomic_DNA"/>
</dbReference>
<dbReference type="PANTHER" id="PTHR45674">
    <property type="entry name" value="DNA LIGASE 1/3 FAMILY MEMBER"/>
    <property type="match status" value="1"/>
</dbReference>
<dbReference type="InterPro" id="IPR050191">
    <property type="entry name" value="ATP-dep_DNA_ligase"/>
</dbReference>
<dbReference type="PROSITE" id="PS50160">
    <property type="entry name" value="DNA_LIGASE_A3"/>
    <property type="match status" value="1"/>
</dbReference>
<dbReference type="RefSeq" id="WP_013956221.1">
    <property type="nucleotide sequence ID" value="NC_015726.1"/>
</dbReference>
<dbReference type="GeneID" id="34308223"/>
<dbReference type="Proteomes" id="UP000006798">
    <property type="component" value="Chromosome 1"/>
</dbReference>
<evidence type="ECO:0000256" key="2">
    <source>
        <dbReference type="ARBA" id="ARBA00022598"/>
    </source>
</evidence>
<name>G0ER50_CUPNN</name>
<feature type="domain" description="ATP-dependent DNA ligase family profile" evidence="3">
    <location>
        <begin position="113"/>
        <end position="197"/>
    </location>
</feature>
<evidence type="ECO:0000256" key="1">
    <source>
        <dbReference type="ARBA" id="ARBA00007572"/>
    </source>
</evidence>
<dbReference type="Gene3D" id="3.30.470.30">
    <property type="entry name" value="DNA ligase/mRNA capping enzyme"/>
    <property type="match status" value="1"/>
</dbReference>
<dbReference type="KEGG" id="cnc:CNE_1c12130"/>
<dbReference type="HOGENOM" id="CLU_008325_3_0_4"/>
<proteinExistence type="inferred from homology"/>
<dbReference type="Gene3D" id="3.30.1490.70">
    <property type="match status" value="1"/>
</dbReference>
<dbReference type="GO" id="GO:0003910">
    <property type="term" value="F:DNA ligase (ATP) activity"/>
    <property type="evidence" value="ECO:0007669"/>
    <property type="project" value="InterPro"/>
</dbReference>
<dbReference type="PANTHER" id="PTHR45674:SF4">
    <property type="entry name" value="DNA LIGASE 1"/>
    <property type="match status" value="1"/>
</dbReference>
<dbReference type="GO" id="GO:0006310">
    <property type="term" value="P:DNA recombination"/>
    <property type="evidence" value="ECO:0007669"/>
    <property type="project" value="InterPro"/>
</dbReference>
<evidence type="ECO:0000313" key="4">
    <source>
        <dbReference type="EMBL" id="AEI76568.1"/>
    </source>
</evidence>
<comment type="similarity">
    <text evidence="1">Belongs to the ATP-dependent DNA ligase family.</text>
</comment>
<reference evidence="4 5" key="1">
    <citation type="journal article" date="2011" name="J. Bacteriol.">
        <title>Complete genome sequence of the type strain Cupriavidus necator N-1.</title>
        <authorList>
            <person name="Poehlein A."/>
            <person name="Kusian B."/>
            <person name="Friedrich B."/>
            <person name="Daniel R."/>
            <person name="Bowien B."/>
        </authorList>
    </citation>
    <scope>NUCLEOTIDE SEQUENCE [LARGE SCALE GENOMIC DNA]</scope>
    <source>
        <strain evidence="5">ATCC 43291 / DSM 13513 / CCUG 52238 / LMG 8453 / N-1</strain>
    </source>
</reference>
<gene>
    <name evidence="4" type="ordered locus">CNE_1c12130</name>
</gene>
<accession>G0ER50</accession>
<evidence type="ECO:0000313" key="5">
    <source>
        <dbReference type="Proteomes" id="UP000006798"/>
    </source>
</evidence>
<dbReference type="InterPro" id="IPR012310">
    <property type="entry name" value="DNA_ligase_ATP-dep_cent"/>
</dbReference>
<protein>
    <recommendedName>
        <fullName evidence="3">ATP-dependent DNA ligase family profile domain-containing protein</fullName>
    </recommendedName>
</protein>
<dbReference type="GO" id="GO:0006281">
    <property type="term" value="P:DNA repair"/>
    <property type="evidence" value="ECO:0007669"/>
    <property type="project" value="InterPro"/>
</dbReference>
<dbReference type="SUPFAM" id="SSF56091">
    <property type="entry name" value="DNA ligase/mRNA capping enzyme, catalytic domain"/>
    <property type="match status" value="1"/>
</dbReference>
<dbReference type="Pfam" id="PF01068">
    <property type="entry name" value="DNA_ligase_A_M"/>
    <property type="match status" value="1"/>
</dbReference>
<keyword evidence="2" id="KW-0436">Ligase</keyword>
<dbReference type="GO" id="GO:0005524">
    <property type="term" value="F:ATP binding"/>
    <property type="evidence" value="ECO:0007669"/>
    <property type="project" value="InterPro"/>
</dbReference>
<dbReference type="AlphaFoldDB" id="G0ER50"/>
<organism evidence="4 5">
    <name type="scientific">Cupriavidus necator (strain ATCC 43291 / DSM 13513 / CCUG 52238 / LMG 8453 / N-1)</name>
    <name type="common">Ralstonia eutropha</name>
    <dbReference type="NCBI Taxonomy" id="1042878"/>
    <lineage>
        <taxon>Bacteria</taxon>
        <taxon>Pseudomonadati</taxon>
        <taxon>Pseudomonadota</taxon>
        <taxon>Betaproteobacteria</taxon>
        <taxon>Burkholderiales</taxon>
        <taxon>Burkholderiaceae</taxon>
        <taxon>Cupriavidus</taxon>
    </lineage>
</organism>